<comment type="caution">
    <text evidence="1">The sequence shown here is derived from an EMBL/GenBank/DDBJ whole genome shotgun (WGS) entry which is preliminary data.</text>
</comment>
<organism evidence="1 2">
    <name type="scientific">Pristionchus fissidentatus</name>
    <dbReference type="NCBI Taxonomy" id="1538716"/>
    <lineage>
        <taxon>Eukaryota</taxon>
        <taxon>Metazoa</taxon>
        <taxon>Ecdysozoa</taxon>
        <taxon>Nematoda</taxon>
        <taxon>Chromadorea</taxon>
        <taxon>Rhabditida</taxon>
        <taxon>Rhabditina</taxon>
        <taxon>Diplogasteromorpha</taxon>
        <taxon>Diplogasteroidea</taxon>
        <taxon>Neodiplogasteridae</taxon>
        <taxon>Pristionchus</taxon>
    </lineage>
</organism>
<feature type="non-terminal residue" evidence="1">
    <location>
        <position position="87"/>
    </location>
</feature>
<reference evidence="1" key="1">
    <citation type="submission" date="2023-10" db="EMBL/GenBank/DDBJ databases">
        <title>Genome assembly of Pristionchus species.</title>
        <authorList>
            <person name="Yoshida K."/>
            <person name="Sommer R.J."/>
        </authorList>
    </citation>
    <scope>NUCLEOTIDE SEQUENCE</scope>
    <source>
        <strain evidence="1">RS5133</strain>
    </source>
</reference>
<proteinExistence type="predicted"/>
<keyword evidence="2" id="KW-1185">Reference proteome</keyword>
<evidence type="ECO:0000313" key="2">
    <source>
        <dbReference type="Proteomes" id="UP001432322"/>
    </source>
</evidence>
<accession>A0AAV5VQ76</accession>
<protein>
    <submittedName>
        <fullName evidence="1">Uncharacterized protein</fullName>
    </submittedName>
</protein>
<feature type="non-terminal residue" evidence="1">
    <location>
        <position position="1"/>
    </location>
</feature>
<evidence type="ECO:0000313" key="1">
    <source>
        <dbReference type="EMBL" id="GMT20815.1"/>
    </source>
</evidence>
<dbReference type="AlphaFoldDB" id="A0AAV5VQ76"/>
<dbReference type="Proteomes" id="UP001432322">
    <property type="component" value="Unassembled WGS sequence"/>
</dbReference>
<dbReference type="EMBL" id="BTSY01000003">
    <property type="protein sequence ID" value="GMT20815.1"/>
    <property type="molecule type" value="Genomic_DNA"/>
</dbReference>
<name>A0AAV5VQ76_9BILA</name>
<gene>
    <name evidence="1" type="ORF">PFISCL1PPCAC_12112</name>
</gene>
<sequence length="87" mass="9909">TGFDNDDEVQKAPFLSEEEDLRSIHHCIRNVSISNSFGKAEIHSCHCVGVLLKSKKCHIIDSSSFIRLPRFARNFARYSNGSYRHQG</sequence>